<evidence type="ECO:0000313" key="3">
    <source>
        <dbReference type="Proteomes" id="UP001162640"/>
    </source>
</evidence>
<evidence type="ECO:0000256" key="1">
    <source>
        <dbReference type="ARBA" id="ARBA00022679"/>
    </source>
</evidence>
<dbReference type="GO" id="GO:0051999">
    <property type="term" value="P:mannosyl-inositol phosphorylceramide biosynthetic process"/>
    <property type="evidence" value="ECO:0007669"/>
    <property type="project" value="TreeGrafter"/>
</dbReference>
<keyword evidence="1" id="KW-0808">Transferase</keyword>
<evidence type="ECO:0000313" key="2">
    <source>
        <dbReference type="EMBL" id="GMH94012.1"/>
    </source>
</evidence>
<dbReference type="GO" id="GO:0000030">
    <property type="term" value="F:mannosyltransferase activity"/>
    <property type="evidence" value="ECO:0007669"/>
    <property type="project" value="TreeGrafter"/>
</dbReference>
<dbReference type="EMBL" id="BLQM01000542">
    <property type="protein sequence ID" value="GMH94012.1"/>
    <property type="molecule type" value="Genomic_DNA"/>
</dbReference>
<dbReference type="Pfam" id="PF04488">
    <property type="entry name" value="Gly_transf_sug"/>
    <property type="match status" value="1"/>
</dbReference>
<organism evidence="2 3">
    <name type="scientific">Triparma laevis f. inornata</name>
    <dbReference type="NCBI Taxonomy" id="1714386"/>
    <lineage>
        <taxon>Eukaryota</taxon>
        <taxon>Sar</taxon>
        <taxon>Stramenopiles</taxon>
        <taxon>Ochrophyta</taxon>
        <taxon>Bolidophyceae</taxon>
        <taxon>Parmales</taxon>
        <taxon>Triparmaceae</taxon>
        <taxon>Triparma</taxon>
    </lineage>
</organism>
<evidence type="ECO:0008006" key="4">
    <source>
        <dbReference type="Google" id="ProtNLM"/>
    </source>
</evidence>
<name>A0A9W7BUI3_9STRA</name>
<comment type="caution">
    <text evidence="2">The sequence shown here is derived from an EMBL/GenBank/DDBJ whole genome shotgun (WGS) entry which is preliminary data.</text>
</comment>
<dbReference type="InterPro" id="IPR051706">
    <property type="entry name" value="Glycosyltransferase_domain"/>
</dbReference>
<dbReference type="Proteomes" id="UP001162640">
    <property type="component" value="Unassembled WGS sequence"/>
</dbReference>
<dbReference type="InterPro" id="IPR007577">
    <property type="entry name" value="GlycoTrfase_DXD_sugar-bd_CS"/>
</dbReference>
<dbReference type="Gene3D" id="3.90.550.20">
    <property type="match status" value="1"/>
</dbReference>
<protein>
    <recommendedName>
        <fullName evidence="4">Glycosyltransferase family 32 protein</fullName>
    </recommendedName>
</protein>
<sequence>MDISLTVEVYNDAGSLRRKIASTCDSKMVDLFDAFESLENGVEHGMMVFAVCVLEKEGGSFVDPNRALIVKELELEDRVAVKSRSRRGWVVHPLYFNSPEPHDKALHAMADYLNGLADKVKEGKIELDELKTNPLLLARRLYEVMAGSKQWSVLEEECKRGEKWNCGVGDGLISTERVWKGVKWEEEEGSKGSVVVELDEGRVAESTRDSCPSPSQECLECLYDWTNSGCSSCRQFCGCYCENVCADREEGGGSVLSVRDEEPQYQIPKIIHQTWFEDIGGESSHKYRQMGRLQRSWQQNLEGFDYRFYDDEASRKFIQEHFPAPFVKAYDMLSIGAYKADFFRYCVLTIEGGIYADMDVMLQSDIELLLEPHVTFFAPVDEPGKQIDRQPCLWNGLMGATRAHPVVVKALEQALTGILSRSNIEDLERARLCPSVTDLTSLTRHYDSIMLTGPCNLGVAANGVLGREALSGFKAGAFGFVEEGEEGGTEFEHRILLLDMAKYYLGGALRIIDPQDDAIIAATNLKDMNDDGVWQGNDRKKAKEESGHYSLTEGGKKGVWGVEGVYNVHK</sequence>
<accession>A0A9W7BUI3</accession>
<reference evidence="3" key="1">
    <citation type="journal article" date="2023" name="Commun. Biol.">
        <title>Genome analysis of Parmales, the sister group of diatoms, reveals the evolutionary specialization of diatoms from phago-mixotrophs to photoautotrophs.</title>
        <authorList>
            <person name="Ban H."/>
            <person name="Sato S."/>
            <person name="Yoshikawa S."/>
            <person name="Yamada K."/>
            <person name="Nakamura Y."/>
            <person name="Ichinomiya M."/>
            <person name="Sato N."/>
            <person name="Blanc-Mathieu R."/>
            <person name="Endo H."/>
            <person name="Kuwata A."/>
            <person name="Ogata H."/>
        </authorList>
    </citation>
    <scope>NUCLEOTIDE SEQUENCE [LARGE SCALE GENOMIC DNA]</scope>
</reference>
<dbReference type="SUPFAM" id="SSF53448">
    <property type="entry name" value="Nucleotide-diphospho-sugar transferases"/>
    <property type="match status" value="1"/>
</dbReference>
<dbReference type="GO" id="GO:0016020">
    <property type="term" value="C:membrane"/>
    <property type="evidence" value="ECO:0007669"/>
    <property type="project" value="GOC"/>
</dbReference>
<gene>
    <name evidence="2" type="ORF">TL16_g12786</name>
</gene>
<proteinExistence type="predicted"/>
<dbReference type="InterPro" id="IPR029044">
    <property type="entry name" value="Nucleotide-diphossugar_trans"/>
</dbReference>
<dbReference type="AlphaFoldDB" id="A0A9W7BUI3"/>
<dbReference type="PANTHER" id="PTHR32385">
    <property type="entry name" value="MANNOSYL PHOSPHORYLINOSITOL CERAMIDE SYNTHASE"/>
    <property type="match status" value="1"/>
</dbReference>
<dbReference type="PANTHER" id="PTHR32385:SF15">
    <property type="entry name" value="INOSITOL PHOSPHOCERAMIDE MANNOSYLTRANSFERASE 1"/>
    <property type="match status" value="1"/>
</dbReference>